<gene>
    <name evidence="2" type="ORF">S01H1_59525</name>
</gene>
<feature type="transmembrane region" description="Helical" evidence="1">
    <location>
        <begin position="27"/>
        <end position="48"/>
    </location>
</feature>
<sequence length="160" mass="18750">MFVNFGLCLKDNLEPSSSDYHIPNRNYLYFHQVMVGSSFILLLGNILAELSKCNESSRRFFVNIYWGVFTLMVLIQFLVVGNLWYLDSKTTLPFYSQYWSIPDNSVYSILLVRITTWIYFLIVLIGTIFYLKKMMCCHCRCTEKVILGDNRQDTETGLVF</sequence>
<evidence type="ECO:0000256" key="1">
    <source>
        <dbReference type="SAM" id="Phobius"/>
    </source>
</evidence>
<accession>X0VPX3</accession>
<dbReference type="EMBL" id="BARS01038936">
    <property type="protein sequence ID" value="GAG14498.1"/>
    <property type="molecule type" value="Genomic_DNA"/>
</dbReference>
<protein>
    <submittedName>
        <fullName evidence="2">Uncharacterized protein</fullName>
    </submittedName>
</protein>
<comment type="caution">
    <text evidence="2">The sequence shown here is derived from an EMBL/GenBank/DDBJ whole genome shotgun (WGS) entry which is preliminary data.</text>
</comment>
<name>X0VPX3_9ZZZZ</name>
<dbReference type="AlphaFoldDB" id="X0VPX3"/>
<keyword evidence="1" id="KW-1133">Transmembrane helix</keyword>
<organism evidence="2">
    <name type="scientific">marine sediment metagenome</name>
    <dbReference type="NCBI Taxonomy" id="412755"/>
    <lineage>
        <taxon>unclassified sequences</taxon>
        <taxon>metagenomes</taxon>
        <taxon>ecological metagenomes</taxon>
    </lineage>
</organism>
<proteinExistence type="predicted"/>
<reference evidence="2" key="1">
    <citation type="journal article" date="2014" name="Front. Microbiol.">
        <title>High frequency of phylogenetically diverse reductive dehalogenase-homologous genes in deep subseafloor sedimentary metagenomes.</title>
        <authorList>
            <person name="Kawai M."/>
            <person name="Futagami T."/>
            <person name="Toyoda A."/>
            <person name="Takaki Y."/>
            <person name="Nishi S."/>
            <person name="Hori S."/>
            <person name="Arai W."/>
            <person name="Tsubouchi T."/>
            <person name="Morono Y."/>
            <person name="Uchiyama I."/>
            <person name="Ito T."/>
            <person name="Fujiyama A."/>
            <person name="Inagaki F."/>
            <person name="Takami H."/>
        </authorList>
    </citation>
    <scope>NUCLEOTIDE SEQUENCE</scope>
    <source>
        <strain evidence="2">Expedition CK06-06</strain>
    </source>
</reference>
<feature type="transmembrane region" description="Helical" evidence="1">
    <location>
        <begin position="106"/>
        <end position="131"/>
    </location>
</feature>
<evidence type="ECO:0000313" key="2">
    <source>
        <dbReference type="EMBL" id="GAG14498.1"/>
    </source>
</evidence>
<keyword evidence="1" id="KW-0472">Membrane</keyword>
<feature type="transmembrane region" description="Helical" evidence="1">
    <location>
        <begin position="60"/>
        <end position="86"/>
    </location>
</feature>
<feature type="non-terminal residue" evidence="2">
    <location>
        <position position="160"/>
    </location>
</feature>
<keyword evidence="1" id="KW-0812">Transmembrane</keyword>